<dbReference type="GO" id="GO:0004648">
    <property type="term" value="F:O-phospho-L-serine:2-oxoglutarate aminotransferase activity"/>
    <property type="evidence" value="ECO:0007669"/>
    <property type="project" value="UniProtKB-EC"/>
</dbReference>
<evidence type="ECO:0000256" key="5">
    <source>
        <dbReference type="ARBA" id="ARBA00022605"/>
    </source>
</evidence>
<keyword evidence="6 11" id="KW-0808">Transferase</keyword>
<keyword evidence="8 11" id="KW-0718">Serine biosynthesis</keyword>
<feature type="domain" description="Aminotransferase class V" evidence="12">
    <location>
        <begin position="6"/>
        <end position="341"/>
    </location>
</feature>
<dbReference type="InterPro" id="IPR015421">
    <property type="entry name" value="PyrdxlP-dep_Trfase_major"/>
</dbReference>
<dbReference type="Pfam" id="PF00266">
    <property type="entry name" value="Aminotran_5"/>
    <property type="match status" value="1"/>
</dbReference>
<dbReference type="HAMAP" id="MF_00160">
    <property type="entry name" value="SerC_aminotrans_5"/>
    <property type="match status" value="1"/>
</dbReference>
<dbReference type="SUPFAM" id="SSF53383">
    <property type="entry name" value="PLP-dependent transferases"/>
    <property type="match status" value="1"/>
</dbReference>
<dbReference type="Gene3D" id="3.40.640.10">
    <property type="entry name" value="Type I PLP-dependent aspartate aminotransferase-like (Major domain)"/>
    <property type="match status" value="1"/>
</dbReference>
<evidence type="ECO:0000256" key="7">
    <source>
        <dbReference type="ARBA" id="ARBA00022898"/>
    </source>
</evidence>
<feature type="binding site" evidence="11">
    <location>
        <position position="196"/>
    </location>
    <ligand>
        <name>pyridoxal 5'-phosphate</name>
        <dbReference type="ChEBI" id="CHEBI:597326"/>
    </ligand>
</feature>
<comment type="pathway">
    <text evidence="2 11">Amino-acid biosynthesis; L-serine biosynthesis; L-serine from 3-phospho-D-glycerate: step 2/3.</text>
</comment>
<feature type="binding site" evidence="11">
    <location>
        <position position="173"/>
    </location>
    <ligand>
        <name>pyridoxal 5'-phosphate</name>
        <dbReference type="ChEBI" id="CHEBI:597326"/>
    </ligand>
</feature>
<reference evidence="14" key="1">
    <citation type="journal article" date="2019" name="Int. J. Syst. Evol. Microbiol.">
        <title>The Global Catalogue of Microorganisms (GCM) 10K type strain sequencing project: providing services to taxonomists for standard genome sequencing and annotation.</title>
        <authorList>
            <consortium name="The Broad Institute Genomics Platform"/>
            <consortium name="The Broad Institute Genome Sequencing Center for Infectious Disease"/>
            <person name="Wu L."/>
            <person name="Ma J."/>
        </authorList>
    </citation>
    <scope>NUCLEOTIDE SEQUENCE [LARGE SCALE GENOMIC DNA]</scope>
    <source>
        <strain evidence="14">CCUG 57263</strain>
    </source>
</reference>
<dbReference type="Gene3D" id="3.90.1150.10">
    <property type="entry name" value="Aspartate Aminotransferase, domain 1"/>
    <property type="match status" value="1"/>
</dbReference>
<protein>
    <recommendedName>
        <fullName evidence="11">Phosphoserine aminotransferase</fullName>
        <ecNumber evidence="11">2.6.1.52</ecNumber>
    </recommendedName>
    <alternativeName>
        <fullName evidence="11">Phosphohydroxythreonine aminotransferase</fullName>
        <shortName evidence="11">PSAT</shortName>
    </alternativeName>
</protein>
<evidence type="ECO:0000313" key="13">
    <source>
        <dbReference type="EMBL" id="MFD0869714.1"/>
    </source>
</evidence>
<dbReference type="NCBIfam" id="TIGR01364">
    <property type="entry name" value="serC_1"/>
    <property type="match status" value="1"/>
</dbReference>
<feature type="binding site" evidence="11">
    <location>
        <position position="43"/>
    </location>
    <ligand>
        <name>L-glutamate</name>
        <dbReference type="ChEBI" id="CHEBI:29985"/>
    </ligand>
</feature>
<feature type="binding site" evidence="11">
    <location>
        <begin position="77"/>
        <end position="78"/>
    </location>
    <ligand>
        <name>pyridoxal 5'-phosphate</name>
        <dbReference type="ChEBI" id="CHEBI:597326"/>
    </ligand>
</feature>
<comment type="similarity">
    <text evidence="3 11">Belongs to the class-V pyridoxal-phosphate-dependent aminotransferase family. SerC subfamily.</text>
</comment>
<comment type="catalytic activity">
    <reaction evidence="9 11">
        <text>4-(phosphooxy)-L-threonine + 2-oxoglutarate = (R)-3-hydroxy-2-oxo-4-phosphooxybutanoate + L-glutamate</text>
        <dbReference type="Rhea" id="RHEA:16573"/>
        <dbReference type="ChEBI" id="CHEBI:16810"/>
        <dbReference type="ChEBI" id="CHEBI:29985"/>
        <dbReference type="ChEBI" id="CHEBI:58452"/>
        <dbReference type="ChEBI" id="CHEBI:58538"/>
        <dbReference type="EC" id="2.6.1.52"/>
    </reaction>
</comment>
<comment type="caution">
    <text evidence="11">Lacks conserved residue(s) required for the propagation of feature annotation.</text>
</comment>
<dbReference type="InterPro" id="IPR000192">
    <property type="entry name" value="Aminotrans_V_dom"/>
</dbReference>
<evidence type="ECO:0000256" key="1">
    <source>
        <dbReference type="ARBA" id="ARBA00003483"/>
    </source>
</evidence>
<evidence type="ECO:0000259" key="12">
    <source>
        <dbReference type="Pfam" id="PF00266"/>
    </source>
</evidence>
<organism evidence="13 14">
    <name type="scientific">Paenibacillus residui</name>
    <dbReference type="NCBI Taxonomy" id="629724"/>
    <lineage>
        <taxon>Bacteria</taxon>
        <taxon>Bacillati</taxon>
        <taxon>Bacillota</taxon>
        <taxon>Bacilli</taxon>
        <taxon>Bacillales</taxon>
        <taxon>Paenibacillaceae</taxon>
        <taxon>Paenibacillus</taxon>
    </lineage>
</organism>
<comment type="function">
    <text evidence="1 11">Catalyzes the reversible conversion of 3-phosphohydroxypyruvate to phosphoserine and of 3-hydroxy-2-oxo-4-phosphonooxybutanoate to phosphohydroxythreonine.</text>
</comment>
<comment type="catalytic activity">
    <reaction evidence="10 11">
        <text>O-phospho-L-serine + 2-oxoglutarate = 3-phosphooxypyruvate + L-glutamate</text>
        <dbReference type="Rhea" id="RHEA:14329"/>
        <dbReference type="ChEBI" id="CHEBI:16810"/>
        <dbReference type="ChEBI" id="CHEBI:18110"/>
        <dbReference type="ChEBI" id="CHEBI:29985"/>
        <dbReference type="ChEBI" id="CHEBI:57524"/>
        <dbReference type="EC" id="2.6.1.52"/>
    </reaction>
</comment>
<dbReference type="PIRSF" id="PIRSF000525">
    <property type="entry name" value="SerC"/>
    <property type="match status" value="1"/>
</dbReference>
<dbReference type="InterPro" id="IPR015424">
    <property type="entry name" value="PyrdxlP-dep_Trfase"/>
</dbReference>
<dbReference type="CDD" id="cd00611">
    <property type="entry name" value="PSAT_like"/>
    <property type="match status" value="1"/>
</dbReference>
<evidence type="ECO:0000256" key="3">
    <source>
        <dbReference type="ARBA" id="ARBA00006904"/>
    </source>
</evidence>
<name>A0ABW3DAY1_9BACL</name>
<dbReference type="InterPro" id="IPR022278">
    <property type="entry name" value="Pser_aminoTfrase"/>
</dbReference>
<dbReference type="InterPro" id="IPR015422">
    <property type="entry name" value="PyrdxlP-dep_Trfase_small"/>
</dbReference>
<dbReference type="PANTHER" id="PTHR43247:SF1">
    <property type="entry name" value="PHOSPHOSERINE AMINOTRANSFERASE"/>
    <property type="match status" value="1"/>
</dbReference>
<evidence type="ECO:0000256" key="10">
    <source>
        <dbReference type="ARBA" id="ARBA00049007"/>
    </source>
</evidence>
<dbReference type="RefSeq" id="WP_379288174.1">
    <property type="nucleotide sequence ID" value="NZ_JBHTIU010000034.1"/>
</dbReference>
<dbReference type="PANTHER" id="PTHR43247">
    <property type="entry name" value="PHOSPHOSERINE AMINOTRANSFERASE"/>
    <property type="match status" value="1"/>
</dbReference>
<keyword evidence="4 11" id="KW-0032">Aminotransferase</keyword>
<comment type="subunit">
    <text evidence="11">Homodimer.</text>
</comment>
<dbReference type="EC" id="2.6.1.52" evidence="11"/>
<evidence type="ECO:0000256" key="6">
    <source>
        <dbReference type="ARBA" id="ARBA00022679"/>
    </source>
</evidence>
<gene>
    <name evidence="11 13" type="primary">serC</name>
    <name evidence="13" type="ORF">ACFQ03_11175</name>
</gene>
<evidence type="ECO:0000256" key="8">
    <source>
        <dbReference type="ARBA" id="ARBA00023299"/>
    </source>
</evidence>
<feature type="binding site" evidence="11">
    <location>
        <begin position="238"/>
        <end position="239"/>
    </location>
    <ligand>
        <name>pyridoxal 5'-phosphate</name>
        <dbReference type="ChEBI" id="CHEBI:597326"/>
    </ligand>
</feature>
<dbReference type="Proteomes" id="UP001597120">
    <property type="component" value="Unassembled WGS sequence"/>
</dbReference>
<keyword evidence="11" id="KW-0963">Cytoplasm</keyword>
<keyword evidence="7 11" id="KW-0663">Pyridoxal phosphate</keyword>
<evidence type="ECO:0000256" key="11">
    <source>
        <dbReference type="HAMAP-Rule" id="MF_00160"/>
    </source>
</evidence>
<feature type="binding site" evidence="11">
    <location>
        <position position="103"/>
    </location>
    <ligand>
        <name>pyridoxal 5'-phosphate</name>
        <dbReference type="ChEBI" id="CHEBI:597326"/>
    </ligand>
</feature>
<dbReference type="EMBL" id="JBHTIU010000034">
    <property type="protein sequence ID" value="MFD0869714.1"/>
    <property type="molecule type" value="Genomic_DNA"/>
</dbReference>
<dbReference type="NCBIfam" id="NF003764">
    <property type="entry name" value="PRK05355.1"/>
    <property type="match status" value="1"/>
</dbReference>
<evidence type="ECO:0000256" key="4">
    <source>
        <dbReference type="ARBA" id="ARBA00022576"/>
    </source>
</evidence>
<proteinExistence type="inferred from homology"/>
<feature type="modified residue" description="N6-(pyridoxal phosphate)lysine" evidence="11">
    <location>
        <position position="197"/>
    </location>
</feature>
<accession>A0ABW3DAY1</accession>
<comment type="subcellular location">
    <subcellularLocation>
        <location evidence="11">Cytoplasm</location>
    </subcellularLocation>
</comment>
<keyword evidence="14" id="KW-1185">Reference proteome</keyword>
<evidence type="ECO:0000256" key="9">
    <source>
        <dbReference type="ARBA" id="ARBA00047630"/>
    </source>
</evidence>
<keyword evidence="5 11" id="KW-0028">Amino-acid biosynthesis</keyword>
<sequence>MANRAYNFNAGPAALPLEVLQQAQEEIVDYGGIGMSIMEISHRSKQYEQINDETQQLVKELLELPSGYKVLFLQGGASTQFAMVPMNLLAPGRKGAYVLSGSWADKAYKEAKLFGDTYAAAASKEEGPLNLPSLDEIQLPEDAAYLHITSNETIAGTQYTTFPQTGSVPLIGDMSSDILSHRFDASLFSLIYAGAQKNLGPSGVTLVIVREDLVKESPKTIPTMLRYDTYVKNNSLYNTPPVYSVYMMNLVLKWIQRNGGIDAMEKMNREKTALIYDAIDNSGGFYEGMAVKQDRSIMNITFKLQSDELEKKFIEESAANGFVGLKGHRSVGHLRASTYNAVPYESCKALADFMADFQRRNG</sequence>
<evidence type="ECO:0000313" key="14">
    <source>
        <dbReference type="Proteomes" id="UP001597120"/>
    </source>
</evidence>
<comment type="cofactor">
    <cofactor evidence="11">
        <name>pyridoxal 5'-phosphate</name>
        <dbReference type="ChEBI" id="CHEBI:597326"/>
    </cofactor>
    <text evidence="11">Binds 1 pyridoxal phosphate per subunit.</text>
</comment>
<comment type="caution">
    <text evidence="13">The sequence shown here is derived from an EMBL/GenBank/DDBJ whole genome shotgun (WGS) entry which is preliminary data.</text>
</comment>
<evidence type="ECO:0000256" key="2">
    <source>
        <dbReference type="ARBA" id="ARBA00005099"/>
    </source>
</evidence>
<feature type="binding site" evidence="11">
    <location>
        <position position="153"/>
    </location>
    <ligand>
        <name>pyridoxal 5'-phosphate</name>
        <dbReference type="ChEBI" id="CHEBI:597326"/>
    </ligand>
</feature>